<protein>
    <submittedName>
        <fullName evidence="1">Uncharacterized protein</fullName>
    </submittedName>
</protein>
<dbReference type="Proteomes" id="UP000178187">
    <property type="component" value="Unassembled WGS sequence"/>
</dbReference>
<organism evidence="1 2">
    <name type="scientific">Candidatus Danuiimicrobium aquiferis</name>
    <dbReference type="NCBI Taxonomy" id="1801832"/>
    <lineage>
        <taxon>Bacteria</taxon>
        <taxon>Pseudomonadati</taxon>
        <taxon>Candidatus Omnitrophota</taxon>
        <taxon>Candidatus Danuiimicrobium</taxon>
    </lineage>
</organism>
<reference evidence="1 2" key="1">
    <citation type="journal article" date="2016" name="Nat. Commun.">
        <title>Thousands of microbial genomes shed light on interconnected biogeochemical processes in an aquifer system.</title>
        <authorList>
            <person name="Anantharaman K."/>
            <person name="Brown C.T."/>
            <person name="Hug L.A."/>
            <person name="Sharon I."/>
            <person name="Castelle C.J."/>
            <person name="Probst A.J."/>
            <person name="Thomas B.C."/>
            <person name="Singh A."/>
            <person name="Wilkins M.J."/>
            <person name="Karaoz U."/>
            <person name="Brodie E.L."/>
            <person name="Williams K.H."/>
            <person name="Hubbard S.S."/>
            <person name="Banfield J.F."/>
        </authorList>
    </citation>
    <scope>NUCLEOTIDE SEQUENCE [LARGE SCALE GENOMIC DNA]</scope>
</reference>
<name>A0A1G1L3E3_9BACT</name>
<accession>A0A1G1L3E3</accession>
<evidence type="ECO:0000313" key="2">
    <source>
        <dbReference type="Proteomes" id="UP000178187"/>
    </source>
</evidence>
<dbReference type="EMBL" id="MHFR01000008">
    <property type="protein sequence ID" value="OGW99389.1"/>
    <property type="molecule type" value="Genomic_DNA"/>
</dbReference>
<proteinExistence type="predicted"/>
<sequence length="66" mass="7435">MRNALEELLRKSFKLFSQKGLSFARCSIWARKTLDSTSVLVVLSKAVFSSIEKIDEKTGLTMRNPG</sequence>
<evidence type="ECO:0000313" key="1">
    <source>
        <dbReference type="EMBL" id="OGW99389.1"/>
    </source>
</evidence>
<dbReference type="AlphaFoldDB" id="A0A1G1L3E3"/>
<comment type="caution">
    <text evidence="1">The sequence shown here is derived from an EMBL/GenBank/DDBJ whole genome shotgun (WGS) entry which is preliminary data.</text>
</comment>
<gene>
    <name evidence="1" type="ORF">A3G33_06795</name>
</gene>